<name>A0A1X3CM46_9NEIS</name>
<reference evidence="2 3" key="1">
    <citation type="submission" date="2018-12" db="EMBL/GenBank/DDBJ databases">
        <authorList>
            <consortium name="Pathogen Informatics"/>
        </authorList>
    </citation>
    <scope>NUCLEOTIDE SEQUENCE [LARGE SCALE GENOMIC DNA]</scope>
    <source>
        <strain evidence="2 3">NCTC12227</strain>
    </source>
</reference>
<dbReference type="RefSeq" id="WP_085389187.1">
    <property type="nucleotide sequence ID" value="NZ_LR134440.1"/>
</dbReference>
<dbReference type="EMBL" id="LR134516">
    <property type="protein sequence ID" value="VEJ20398.1"/>
    <property type="molecule type" value="Genomic_DNA"/>
</dbReference>
<dbReference type="Proteomes" id="UP000268229">
    <property type="component" value="Chromosome"/>
</dbReference>
<sequence length="126" mass="14214">MRKLFTLLILLCSSLTWAQRAIPEDMNVAVLKQVAYPQVVLSNGGVPWLKILTLGWLDNNVSAFNITPDLRIRDERNRFIVRGKLTAQTGKTVAIRRNAEGSINEIWILTEGEKEAVKRRAAANQQ</sequence>
<evidence type="ECO:0000313" key="2">
    <source>
        <dbReference type="EMBL" id="VEJ20398.1"/>
    </source>
</evidence>
<dbReference type="OrthoDB" id="7019622at2"/>
<proteinExistence type="predicted"/>
<keyword evidence="3" id="KW-1185">Reference proteome</keyword>
<feature type="chain" id="PRO_5030037457" evidence="1">
    <location>
        <begin position="19"/>
        <end position="126"/>
    </location>
</feature>
<evidence type="ECO:0000256" key="1">
    <source>
        <dbReference type="SAM" id="SignalP"/>
    </source>
</evidence>
<dbReference type="KEGG" id="nani:NCTC12227_00103"/>
<accession>A0A1X3CM46</accession>
<feature type="signal peptide" evidence="1">
    <location>
        <begin position="1"/>
        <end position="18"/>
    </location>
</feature>
<dbReference type="AlphaFoldDB" id="A0A1X3CM46"/>
<evidence type="ECO:0000313" key="3">
    <source>
        <dbReference type="Proteomes" id="UP000268229"/>
    </source>
</evidence>
<protein>
    <submittedName>
        <fullName evidence="2">Uncharacterized protein</fullName>
    </submittedName>
</protein>
<gene>
    <name evidence="2" type="ORF">NCTC12227_00103</name>
</gene>
<organism evidence="2 3">
    <name type="scientific">Neisseria animaloris</name>
    <dbReference type="NCBI Taxonomy" id="326522"/>
    <lineage>
        <taxon>Bacteria</taxon>
        <taxon>Pseudomonadati</taxon>
        <taxon>Pseudomonadota</taxon>
        <taxon>Betaproteobacteria</taxon>
        <taxon>Neisseriales</taxon>
        <taxon>Neisseriaceae</taxon>
        <taxon>Neisseria</taxon>
    </lineage>
</organism>
<keyword evidence="1" id="KW-0732">Signal</keyword>